<sequence>MIDWNAVLTWQNLLASGIFIGLTIGMLLYVLWETRPRRRSSGLPRGLQALLEKATAEQEAMCDPPTNPSRCNRPMMGSRCIRVAGHIGPHNWPPPLRE</sequence>
<gene>
    <name evidence="2" type="ORF">LCGC14_2556040</name>
</gene>
<protein>
    <submittedName>
        <fullName evidence="2">Uncharacterized protein</fullName>
    </submittedName>
</protein>
<evidence type="ECO:0000313" key="2">
    <source>
        <dbReference type="EMBL" id="KKL10414.1"/>
    </source>
</evidence>
<feature type="transmembrane region" description="Helical" evidence="1">
    <location>
        <begin position="12"/>
        <end position="32"/>
    </location>
</feature>
<organism evidence="2">
    <name type="scientific">marine sediment metagenome</name>
    <dbReference type="NCBI Taxonomy" id="412755"/>
    <lineage>
        <taxon>unclassified sequences</taxon>
        <taxon>metagenomes</taxon>
        <taxon>ecological metagenomes</taxon>
    </lineage>
</organism>
<keyword evidence="1" id="KW-0812">Transmembrane</keyword>
<dbReference type="EMBL" id="LAZR01042071">
    <property type="protein sequence ID" value="KKL10414.1"/>
    <property type="molecule type" value="Genomic_DNA"/>
</dbReference>
<reference evidence="2" key="1">
    <citation type="journal article" date="2015" name="Nature">
        <title>Complex archaea that bridge the gap between prokaryotes and eukaryotes.</title>
        <authorList>
            <person name="Spang A."/>
            <person name="Saw J.H."/>
            <person name="Jorgensen S.L."/>
            <person name="Zaremba-Niedzwiedzka K."/>
            <person name="Martijn J."/>
            <person name="Lind A.E."/>
            <person name="van Eijk R."/>
            <person name="Schleper C."/>
            <person name="Guy L."/>
            <person name="Ettema T.J."/>
        </authorList>
    </citation>
    <scope>NUCLEOTIDE SEQUENCE</scope>
</reference>
<dbReference type="AlphaFoldDB" id="A0A0F9ALE3"/>
<name>A0A0F9ALE3_9ZZZZ</name>
<accession>A0A0F9ALE3</accession>
<proteinExistence type="predicted"/>
<evidence type="ECO:0000256" key="1">
    <source>
        <dbReference type="SAM" id="Phobius"/>
    </source>
</evidence>
<keyword evidence="1" id="KW-0472">Membrane</keyword>
<keyword evidence="1" id="KW-1133">Transmembrane helix</keyword>
<comment type="caution">
    <text evidence="2">The sequence shown here is derived from an EMBL/GenBank/DDBJ whole genome shotgun (WGS) entry which is preliminary data.</text>
</comment>